<dbReference type="AlphaFoldDB" id="A0A0T9MR04"/>
<dbReference type="RefSeq" id="WP_025381456.1">
    <property type="nucleotide sequence ID" value="NZ_CIKF01000009.1"/>
</dbReference>
<protein>
    <submittedName>
        <fullName evidence="1">DUF943 family protein</fullName>
    </submittedName>
    <submittedName>
        <fullName evidence="2">Membrane protein</fullName>
    </submittedName>
</protein>
<dbReference type="Proteomes" id="UP000255087">
    <property type="component" value="Unassembled WGS sequence"/>
</dbReference>
<proteinExistence type="predicted"/>
<evidence type="ECO:0000313" key="3">
    <source>
        <dbReference type="Proteomes" id="UP000255087"/>
    </source>
</evidence>
<accession>A0A0T9MR04</accession>
<evidence type="ECO:0000313" key="2">
    <source>
        <dbReference type="EMBL" id="SUP80643.1"/>
    </source>
</evidence>
<dbReference type="EMBL" id="CP033713">
    <property type="protein sequence ID" value="AYW90640.1"/>
    <property type="molecule type" value="Genomic_DNA"/>
</dbReference>
<sequence>MKAKSKKILGVLLLTGGVLLGYSLWLSLRPVEIVAVHQRHHFSDVLVKDFPTTDQGKISWWLEKKEMLKSEYNIPKPASYGNFSITFWDFSEGYKEDEYDRLCFDDMKTDKNCIDKNAVFTVNNDSENRIIFTAYNGKYLLKENGEIVKFEYK</sequence>
<dbReference type="Pfam" id="PF06092">
    <property type="entry name" value="DUF943"/>
    <property type="match status" value="1"/>
</dbReference>
<evidence type="ECO:0000313" key="4">
    <source>
        <dbReference type="Proteomes" id="UP000268669"/>
    </source>
</evidence>
<name>A0A0T9MR04_YERPU</name>
<dbReference type="GeneID" id="96662865"/>
<dbReference type="InterPro" id="IPR010351">
    <property type="entry name" value="DUF943"/>
</dbReference>
<dbReference type="Proteomes" id="UP000268669">
    <property type="component" value="Chromosome"/>
</dbReference>
<gene>
    <name evidence="1" type="ORF">EGX47_04395</name>
    <name evidence="2" type="ORF">NCTC8580_00704</name>
</gene>
<dbReference type="EMBL" id="UHJC01000001">
    <property type="protein sequence ID" value="SUP80643.1"/>
    <property type="molecule type" value="Genomic_DNA"/>
</dbReference>
<keyword evidence="4" id="KW-1185">Reference proteome</keyword>
<organism evidence="2 3">
    <name type="scientific">Yersinia pseudotuberculosis</name>
    <dbReference type="NCBI Taxonomy" id="633"/>
    <lineage>
        <taxon>Bacteria</taxon>
        <taxon>Pseudomonadati</taxon>
        <taxon>Pseudomonadota</taxon>
        <taxon>Gammaproteobacteria</taxon>
        <taxon>Enterobacterales</taxon>
        <taxon>Yersiniaceae</taxon>
        <taxon>Yersinia</taxon>
    </lineage>
</organism>
<reference evidence="2 3" key="1">
    <citation type="submission" date="2018-06" db="EMBL/GenBank/DDBJ databases">
        <authorList>
            <consortium name="Pathogen Informatics"/>
            <person name="Doyle S."/>
        </authorList>
    </citation>
    <scope>NUCLEOTIDE SEQUENCE [LARGE SCALE GENOMIC DNA]</scope>
    <source>
        <strain evidence="2 3">NCTC8580</strain>
    </source>
</reference>
<reference evidence="1 4" key="2">
    <citation type="submission" date="2018-11" db="EMBL/GenBank/DDBJ databases">
        <title>FDA dAtabase for Regulatory Grade micrObial Sequences (FDA-ARGOS): Supporting development and validation of Infectious Disease Dx tests.</title>
        <authorList>
            <person name="Bliska J."/>
            <person name="Cleland M.-M."/>
            <person name="Tallon L."/>
            <person name="Sadzewicz L."/>
            <person name="Zhao X."/>
            <person name="Vavikolanu K."/>
            <person name="Mehta A."/>
            <person name="Aluvathingal J."/>
            <person name="Nadendla S."/>
            <person name="Yan Y."/>
            <person name="Sichtig H."/>
        </authorList>
    </citation>
    <scope>NUCLEOTIDE SEQUENCE [LARGE SCALE GENOMIC DNA]</scope>
    <source>
        <strain evidence="1 4">FDAARGOS_581</strain>
    </source>
</reference>
<evidence type="ECO:0000313" key="1">
    <source>
        <dbReference type="EMBL" id="AYW90640.1"/>
    </source>
</evidence>